<proteinExistence type="predicted"/>
<accession>A0A8S1MUF3</accession>
<name>A0A8S1MUF3_9CILI</name>
<comment type="caution">
    <text evidence="1">The sequence shown here is derived from an EMBL/GenBank/DDBJ whole genome shotgun (WGS) entry which is preliminary data.</text>
</comment>
<organism evidence="1 2">
    <name type="scientific">Paramecium sonneborni</name>
    <dbReference type="NCBI Taxonomy" id="65129"/>
    <lineage>
        <taxon>Eukaryota</taxon>
        <taxon>Sar</taxon>
        <taxon>Alveolata</taxon>
        <taxon>Ciliophora</taxon>
        <taxon>Intramacronucleata</taxon>
        <taxon>Oligohymenophorea</taxon>
        <taxon>Peniculida</taxon>
        <taxon>Parameciidae</taxon>
        <taxon>Paramecium</taxon>
    </lineage>
</organism>
<dbReference type="AlphaFoldDB" id="A0A8S1MUF3"/>
<keyword evidence="2" id="KW-1185">Reference proteome</keyword>
<sequence>MNIFLFRNFFQKAKTCSFQFYSIFKVRRMKSFVIIKQNYVFKILLCQKILIQVSFSRLGRMDYTKKQELSLEKTIQQQNFFGINKRQKDIVDGNELREQQIIETKVQPEIMRNLKQGMNQK</sequence>
<evidence type="ECO:0000313" key="1">
    <source>
        <dbReference type="EMBL" id="CAD8083299.1"/>
    </source>
</evidence>
<dbReference type="Proteomes" id="UP000692954">
    <property type="component" value="Unassembled WGS sequence"/>
</dbReference>
<gene>
    <name evidence="1" type="ORF">PSON_ATCC_30995.1.T0450004</name>
</gene>
<evidence type="ECO:0000313" key="2">
    <source>
        <dbReference type="Proteomes" id="UP000692954"/>
    </source>
</evidence>
<protein>
    <submittedName>
        <fullName evidence="1">Uncharacterized protein</fullName>
    </submittedName>
</protein>
<reference evidence="1" key="1">
    <citation type="submission" date="2021-01" db="EMBL/GenBank/DDBJ databases">
        <authorList>
            <consortium name="Genoscope - CEA"/>
            <person name="William W."/>
        </authorList>
    </citation>
    <scope>NUCLEOTIDE SEQUENCE</scope>
</reference>
<dbReference type="EMBL" id="CAJJDN010000045">
    <property type="protein sequence ID" value="CAD8083299.1"/>
    <property type="molecule type" value="Genomic_DNA"/>
</dbReference>